<dbReference type="RefSeq" id="WP_286217211.1">
    <property type="nucleotide sequence ID" value="NZ_AP027729.1"/>
</dbReference>
<dbReference type="PROSITE" id="PS51175">
    <property type="entry name" value="CBM6"/>
    <property type="match status" value="1"/>
</dbReference>
<dbReference type="EMBL" id="AP027729">
    <property type="protein sequence ID" value="BDZ42798.1"/>
    <property type="molecule type" value="Genomic_DNA"/>
</dbReference>
<dbReference type="InterPro" id="IPR011050">
    <property type="entry name" value="Pectin_lyase_fold/virulence"/>
</dbReference>
<gene>
    <name evidence="2" type="ORF">GCM10025865_20970</name>
</gene>
<dbReference type="InterPro" id="IPR012334">
    <property type="entry name" value="Pectin_lyas_fold"/>
</dbReference>
<dbReference type="InterPro" id="IPR055149">
    <property type="entry name" value="Agl_cat_D2"/>
</dbReference>
<dbReference type="InterPro" id="IPR008979">
    <property type="entry name" value="Galactose-bd-like_sf"/>
</dbReference>
<feature type="domain" description="CBM6" evidence="1">
    <location>
        <begin position="11"/>
        <end position="131"/>
    </location>
</feature>
<dbReference type="SUPFAM" id="SSF49785">
    <property type="entry name" value="Galactose-binding domain-like"/>
    <property type="match status" value="1"/>
</dbReference>
<dbReference type="Pfam" id="PF22816">
    <property type="entry name" value="CatAgl_D2"/>
    <property type="match status" value="1"/>
</dbReference>
<reference evidence="3" key="1">
    <citation type="journal article" date="2019" name="Int. J. Syst. Evol. Microbiol.">
        <title>The Global Catalogue of Microorganisms (GCM) 10K type strain sequencing project: providing services to taxonomists for standard genome sequencing and annotation.</title>
        <authorList>
            <consortium name="The Broad Institute Genomics Platform"/>
            <consortium name="The Broad Institute Genome Sequencing Center for Infectious Disease"/>
            <person name="Wu L."/>
            <person name="Ma J."/>
        </authorList>
    </citation>
    <scope>NUCLEOTIDE SEQUENCE [LARGE SCALE GENOMIC DNA]</scope>
    <source>
        <strain evidence="3">NBRC 108565</strain>
    </source>
</reference>
<evidence type="ECO:0000259" key="1">
    <source>
        <dbReference type="PROSITE" id="PS51175"/>
    </source>
</evidence>
<dbReference type="Gene3D" id="2.60.120.260">
    <property type="entry name" value="Galactose-binding domain-like"/>
    <property type="match status" value="1"/>
</dbReference>
<dbReference type="Proteomes" id="UP001321475">
    <property type="component" value="Chromosome"/>
</dbReference>
<protein>
    <recommendedName>
        <fullName evidence="1">CBM6 domain-containing protein</fullName>
    </recommendedName>
</protein>
<sequence length="488" mass="50345">MLRTGKGAKGEGYQAEDAFFANGAVATGGSDGDAAAGVDLAAERSRLVVPVNATKAGTQKVTIRYANTGADAEVVLGVDGAALGRVALPATQGWSEVSVEADLRAGLGSVELRTPGTALDGALTVDSVTLQKGAPMAERGATLPYTEYEAEHGITNGEILEPSREFRTIAAEASGRQAVVLDERGDHVEWTLTAPASSVVLRASIPDTADGKGQSATLGLYQGKKKLTDIEVSSEHAWVYGGYPYGNDPSTGGAQRFFDDSRATFPKLPAGATLRLEKDAASSDVAFTVDLIDAEVVPGAYDEPAGFVDVRDHGATPDDGSDDTAAVQAAVDAAKDAGTGVWIPAGTFDVSDRIRVNDVTVRGAGPWHTTVQGTAGKGGFYALGTGVTIADLAVDGGSTYRDDAKFDAAFEGNFGAGSLLQNVWASHAKVGLWADAGTDGLYALGLRVRDVYADGVHLHGAVTDTHVEHTSVRNTGDDAMAMWSAGAR</sequence>
<dbReference type="InterPro" id="IPR033801">
    <property type="entry name" value="CBM6-CBM35-CBM36-like_1"/>
</dbReference>
<dbReference type="CDD" id="cd14490">
    <property type="entry name" value="CBM6-CBM35-CBM36_like_1"/>
    <property type="match status" value="1"/>
</dbReference>
<dbReference type="InterPro" id="IPR005084">
    <property type="entry name" value="CBM6"/>
</dbReference>
<proteinExistence type="predicted"/>
<dbReference type="SUPFAM" id="SSF51126">
    <property type="entry name" value="Pectin lyase-like"/>
    <property type="match status" value="1"/>
</dbReference>
<accession>A0ABM8G436</accession>
<evidence type="ECO:0000313" key="2">
    <source>
        <dbReference type="EMBL" id="BDZ42798.1"/>
    </source>
</evidence>
<keyword evidence="3" id="KW-1185">Reference proteome</keyword>
<evidence type="ECO:0000313" key="3">
    <source>
        <dbReference type="Proteomes" id="UP001321475"/>
    </source>
</evidence>
<name>A0ABM8G436_9CELL</name>
<organism evidence="2 3">
    <name type="scientific">Paraoerskovia sediminicola</name>
    <dbReference type="NCBI Taxonomy" id="1138587"/>
    <lineage>
        <taxon>Bacteria</taxon>
        <taxon>Bacillati</taxon>
        <taxon>Actinomycetota</taxon>
        <taxon>Actinomycetes</taxon>
        <taxon>Micrococcales</taxon>
        <taxon>Cellulomonadaceae</taxon>
        <taxon>Paraoerskovia</taxon>
    </lineage>
</organism>
<dbReference type="Pfam" id="PF22815">
    <property type="entry name" value="CatAgl_D1"/>
    <property type="match status" value="1"/>
</dbReference>
<dbReference type="Gene3D" id="2.160.20.10">
    <property type="entry name" value="Single-stranded right-handed beta-helix, Pectin lyase-like"/>
    <property type="match status" value="1"/>
</dbReference>